<dbReference type="GO" id="GO:0016787">
    <property type="term" value="F:hydrolase activity"/>
    <property type="evidence" value="ECO:0007669"/>
    <property type="project" value="UniProtKB-KW"/>
</dbReference>
<keyword evidence="1" id="KW-0378">Hydrolase</keyword>
<feature type="domain" description="BD-FAE-like" evidence="3">
    <location>
        <begin position="48"/>
        <end position="234"/>
    </location>
</feature>
<evidence type="ECO:0000256" key="1">
    <source>
        <dbReference type="ARBA" id="ARBA00022801"/>
    </source>
</evidence>
<feature type="region of interest" description="Disordered" evidence="2">
    <location>
        <begin position="316"/>
        <end position="350"/>
    </location>
</feature>
<dbReference type="Pfam" id="PF20434">
    <property type="entry name" value="BD-FAE"/>
    <property type="match status" value="1"/>
</dbReference>
<evidence type="ECO:0000256" key="2">
    <source>
        <dbReference type="SAM" id="MobiDB-lite"/>
    </source>
</evidence>
<dbReference type="SUPFAM" id="SSF53474">
    <property type="entry name" value="alpha/beta-Hydrolases"/>
    <property type="match status" value="1"/>
</dbReference>
<dbReference type="PANTHER" id="PTHR48081:SF9">
    <property type="entry name" value="CARBOXYLESTERASE"/>
    <property type="match status" value="1"/>
</dbReference>
<dbReference type="PANTHER" id="PTHR48081">
    <property type="entry name" value="AB HYDROLASE SUPERFAMILY PROTEIN C4A8.06C"/>
    <property type="match status" value="1"/>
</dbReference>
<accession>A0A1K2I2K7</accession>
<dbReference type="Gene3D" id="3.40.50.1820">
    <property type="entry name" value="alpha/beta hydrolase"/>
    <property type="match status" value="1"/>
</dbReference>
<reference evidence="4 5" key="1">
    <citation type="submission" date="2016-11" db="EMBL/GenBank/DDBJ databases">
        <authorList>
            <person name="Jaros S."/>
            <person name="Januszkiewicz K."/>
            <person name="Wedrychowicz H."/>
        </authorList>
    </citation>
    <scope>NUCLEOTIDE SEQUENCE [LARGE SCALE GENOMIC DNA]</scope>
    <source>
        <strain evidence="4 5">ATCC 23634</strain>
    </source>
</reference>
<dbReference type="STRING" id="665118.SAMN02983003_3757"/>
<dbReference type="InterPro" id="IPR049492">
    <property type="entry name" value="BD-FAE-like_dom"/>
</dbReference>
<organism evidence="4 5">
    <name type="scientific">Devosia enhydra</name>
    <dbReference type="NCBI Taxonomy" id="665118"/>
    <lineage>
        <taxon>Bacteria</taxon>
        <taxon>Pseudomonadati</taxon>
        <taxon>Pseudomonadota</taxon>
        <taxon>Alphaproteobacteria</taxon>
        <taxon>Hyphomicrobiales</taxon>
        <taxon>Devosiaceae</taxon>
        <taxon>Devosia</taxon>
    </lineage>
</organism>
<dbReference type="Proteomes" id="UP000183447">
    <property type="component" value="Unassembled WGS sequence"/>
</dbReference>
<evidence type="ECO:0000259" key="3">
    <source>
        <dbReference type="Pfam" id="PF20434"/>
    </source>
</evidence>
<dbReference type="InterPro" id="IPR050300">
    <property type="entry name" value="GDXG_lipolytic_enzyme"/>
</dbReference>
<feature type="compositionally biased region" description="Low complexity" evidence="2">
    <location>
        <begin position="332"/>
        <end position="350"/>
    </location>
</feature>
<dbReference type="EMBL" id="FPKU01000004">
    <property type="protein sequence ID" value="SFZ86568.1"/>
    <property type="molecule type" value="Genomic_DNA"/>
</dbReference>
<name>A0A1K2I2K7_9HYPH</name>
<dbReference type="AlphaFoldDB" id="A0A1K2I2K7"/>
<dbReference type="InterPro" id="IPR029058">
    <property type="entry name" value="AB_hydrolase_fold"/>
</dbReference>
<evidence type="ECO:0000313" key="5">
    <source>
        <dbReference type="Proteomes" id="UP000183447"/>
    </source>
</evidence>
<protein>
    <submittedName>
        <fullName evidence="4">Acetyl esterase/lipase</fullName>
    </submittedName>
</protein>
<evidence type="ECO:0000313" key="4">
    <source>
        <dbReference type="EMBL" id="SFZ86568.1"/>
    </source>
</evidence>
<keyword evidence="5" id="KW-1185">Reference proteome</keyword>
<proteinExistence type="predicted"/>
<sequence>MGLMLLASSAAQAQIDVMAPFNMAQAMDEEPVKLGDGVAYADGQRKKLDVYTPKNPSGAAPVVVFIYGGAWRNGNRADYQFVGRALASAGFVTVIPDYRLFPEVKYPDFIEDNAQALRWVQDNITKYGGDPQRVFLAGHSAGAYNAVMLALDSSFMREYGVDLQIRGVAALSGPYNFYPFEYGEVRDTFGEAPNPEGTQPVNLVTGNAPPMFLATGTHDPIVRRQNTEVLAERLKAQGIWVTERYYEGFGHMEPVFAMGKMLRWRMPVFADMVEFFHRFGAFPSGTPRPNFVPEPPMAAPDPILAVIDELDTILQPISDGAGDGAAPASETPSVPAPDAAAPANTVVPPR</sequence>
<gene>
    <name evidence="4" type="ORF">SAMN02983003_3757</name>
</gene>